<proteinExistence type="inferred from homology"/>
<name>A0A3N4LGA2_9PEZI</name>
<dbReference type="SMART" id="SM00563">
    <property type="entry name" value="PlsC"/>
    <property type="match status" value="1"/>
</dbReference>
<dbReference type="InParanoid" id="A0A3N4LGA2"/>
<dbReference type="SUPFAM" id="SSF69593">
    <property type="entry name" value="Glycerol-3-phosphate (1)-acyltransferase"/>
    <property type="match status" value="1"/>
</dbReference>
<gene>
    <name evidence="6" type="ORF">L211DRAFT_858990</name>
</gene>
<keyword evidence="4" id="KW-0443">Lipid metabolism</keyword>
<comment type="similarity">
    <text evidence="1 4">Belongs to the 1-acyl-sn-glycerol-3-phosphate acyltransferase family.</text>
</comment>
<accession>A0A3N4LGA2</accession>
<evidence type="ECO:0000256" key="2">
    <source>
        <dbReference type="ARBA" id="ARBA00022679"/>
    </source>
</evidence>
<keyword evidence="2 4" id="KW-0808">Transferase</keyword>
<keyword evidence="7" id="KW-1185">Reference proteome</keyword>
<evidence type="ECO:0000313" key="7">
    <source>
        <dbReference type="Proteomes" id="UP000267821"/>
    </source>
</evidence>
<dbReference type="AlphaFoldDB" id="A0A3N4LGA2"/>
<dbReference type="GO" id="GO:0005783">
    <property type="term" value="C:endoplasmic reticulum"/>
    <property type="evidence" value="ECO:0007669"/>
    <property type="project" value="TreeGrafter"/>
</dbReference>
<keyword evidence="4" id="KW-1208">Phospholipid metabolism</keyword>
<dbReference type="InterPro" id="IPR002123">
    <property type="entry name" value="Plipid/glycerol_acylTrfase"/>
</dbReference>
<dbReference type="OrthoDB" id="202234at2759"/>
<evidence type="ECO:0000256" key="4">
    <source>
        <dbReference type="RuleBase" id="RU361267"/>
    </source>
</evidence>
<evidence type="ECO:0000256" key="3">
    <source>
        <dbReference type="ARBA" id="ARBA00023315"/>
    </source>
</evidence>
<reference evidence="6 7" key="1">
    <citation type="journal article" date="2018" name="Nat. Ecol. Evol.">
        <title>Pezizomycetes genomes reveal the molecular basis of ectomycorrhizal truffle lifestyle.</title>
        <authorList>
            <person name="Murat C."/>
            <person name="Payen T."/>
            <person name="Noel B."/>
            <person name="Kuo A."/>
            <person name="Morin E."/>
            <person name="Chen J."/>
            <person name="Kohler A."/>
            <person name="Krizsan K."/>
            <person name="Balestrini R."/>
            <person name="Da Silva C."/>
            <person name="Montanini B."/>
            <person name="Hainaut M."/>
            <person name="Levati E."/>
            <person name="Barry K.W."/>
            <person name="Belfiori B."/>
            <person name="Cichocki N."/>
            <person name="Clum A."/>
            <person name="Dockter R.B."/>
            <person name="Fauchery L."/>
            <person name="Guy J."/>
            <person name="Iotti M."/>
            <person name="Le Tacon F."/>
            <person name="Lindquist E.A."/>
            <person name="Lipzen A."/>
            <person name="Malagnac F."/>
            <person name="Mello A."/>
            <person name="Molinier V."/>
            <person name="Miyauchi S."/>
            <person name="Poulain J."/>
            <person name="Riccioni C."/>
            <person name="Rubini A."/>
            <person name="Sitrit Y."/>
            <person name="Splivallo R."/>
            <person name="Traeger S."/>
            <person name="Wang M."/>
            <person name="Zifcakova L."/>
            <person name="Wipf D."/>
            <person name="Zambonelli A."/>
            <person name="Paolocci F."/>
            <person name="Nowrousian M."/>
            <person name="Ottonello S."/>
            <person name="Baldrian P."/>
            <person name="Spatafora J.W."/>
            <person name="Henrissat B."/>
            <person name="Nagy L.G."/>
            <person name="Aury J.M."/>
            <person name="Wincker P."/>
            <person name="Grigoriev I.V."/>
            <person name="Bonfante P."/>
            <person name="Martin F.M."/>
        </authorList>
    </citation>
    <scope>NUCLEOTIDE SEQUENCE [LARGE SCALE GENOMIC DNA]</scope>
    <source>
        <strain evidence="6 7">ATCC MYA-4762</strain>
    </source>
</reference>
<comment type="domain">
    <text evidence="4">The HXXXXD motif is essential for acyltransferase activity and may constitute the binding site for the phosphate moiety of the glycerol-3-phosphate.</text>
</comment>
<dbReference type="InterPro" id="IPR004552">
    <property type="entry name" value="AGP_acyltrans"/>
</dbReference>
<dbReference type="FunCoup" id="A0A3N4LGA2">
    <property type="interactions" value="270"/>
</dbReference>
<dbReference type="Proteomes" id="UP000267821">
    <property type="component" value="Unassembled WGS sequence"/>
</dbReference>
<evidence type="ECO:0000259" key="5">
    <source>
        <dbReference type="SMART" id="SM00563"/>
    </source>
</evidence>
<evidence type="ECO:0000256" key="1">
    <source>
        <dbReference type="ARBA" id="ARBA00008655"/>
    </source>
</evidence>
<dbReference type="PANTHER" id="PTHR10434:SF11">
    <property type="entry name" value="1-ACYL-SN-GLYCEROL-3-PHOSPHATE ACYLTRANSFERASE"/>
    <property type="match status" value="1"/>
</dbReference>
<dbReference type="GO" id="GO:0003841">
    <property type="term" value="F:1-acylglycerol-3-phosphate O-acyltransferase activity"/>
    <property type="evidence" value="ECO:0007669"/>
    <property type="project" value="UniProtKB-UniRule"/>
</dbReference>
<dbReference type="EC" id="2.3.1.51" evidence="4"/>
<organism evidence="6 7">
    <name type="scientific">Terfezia boudieri ATCC MYA-4762</name>
    <dbReference type="NCBI Taxonomy" id="1051890"/>
    <lineage>
        <taxon>Eukaryota</taxon>
        <taxon>Fungi</taxon>
        <taxon>Dikarya</taxon>
        <taxon>Ascomycota</taxon>
        <taxon>Pezizomycotina</taxon>
        <taxon>Pezizomycetes</taxon>
        <taxon>Pezizales</taxon>
        <taxon>Pezizaceae</taxon>
        <taxon>Terfezia</taxon>
    </lineage>
</organism>
<dbReference type="EMBL" id="ML121585">
    <property type="protein sequence ID" value="RPB19711.1"/>
    <property type="molecule type" value="Genomic_DNA"/>
</dbReference>
<dbReference type="GO" id="GO:0006654">
    <property type="term" value="P:phosphatidic acid biosynthetic process"/>
    <property type="evidence" value="ECO:0007669"/>
    <property type="project" value="TreeGrafter"/>
</dbReference>
<keyword evidence="4" id="KW-0444">Lipid biosynthesis</keyword>
<sequence>MTLSVLGRWFKKARFFSRLLTCYFLVMACASYGVLASVVLRLVGKVGLAQWTTGRAFLAVTCPAVGVDFKVVGEEKLQTRPAVFMSNHQSELDLIILGRIFPKYCSVTAKRSLKYIPFLGWFLSLSGTVFVDRANRESAIAAFDTAVKEMKEKQQSVFVFPEGTRSYFSKADLLPFKRGAFHLAIQAGVPIVPIVVGNYSHVLHLQAMSFEGGTIDIRVLDPIPTEGLTGTDVEALSTKVRDMMLQEIKAIGMQGSIESSSSSELSKNK</sequence>
<keyword evidence="4" id="KW-0594">Phospholipid biosynthesis</keyword>
<keyword evidence="3 4" id="KW-0012">Acyltransferase</keyword>
<evidence type="ECO:0000313" key="6">
    <source>
        <dbReference type="EMBL" id="RPB19711.1"/>
    </source>
</evidence>
<dbReference type="NCBIfam" id="TIGR00530">
    <property type="entry name" value="AGP_acyltrn"/>
    <property type="match status" value="1"/>
</dbReference>
<feature type="domain" description="Phospholipid/glycerol acyltransferase" evidence="5">
    <location>
        <begin position="82"/>
        <end position="199"/>
    </location>
</feature>
<dbReference type="CDD" id="cd07989">
    <property type="entry name" value="LPLAT_AGPAT-like"/>
    <property type="match status" value="1"/>
</dbReference>
<comment type="catalytic activity">
    <reaction evidence="4">
        <text>a 1-acyl-sn-glycero-3-phosphate + an acyl-CoA = a 1,2-diacyl-sn-glycero-3-phosphate + CoA</text>
        <dbReference type="Rhea" id="RHEA:19709"/>
        <dbReference type="ChEBI" id="CHEBI:57287"/>
        <dbReference type="ChEBI" id="CHEBI:57970"/>
        <dbReference type="ChEBI" id="CHEBI:58342"/>
        <dbReference type="ChEBI" id="CHEBI:58608"/>
        <dbReference type="EC" id="2.3.1.51"/>
    </reaction>
</comment>
<dbReference type="STRING" id="1051890.A0A3N4LGA2"/>
<dbReference type="PANTHER" id="PTHR10434">
    <property type="entry name" value="1-ACYL-SN-GLYCEROL-3-PHOSPHATE ACYLTRANSFERASE"/>
    <property type="match status" value="1"/>
</dbReference>
<dbReference type="GO" id="GO:0016020">
    <property type="term" value="C:membrane"/>
    <property type="evidence" value="ECO:0007669"/>
    <property type="project" value="InterPro"/>
</dbReference>
<dbReference type="Pfam" id="PF01553">
    <property type="entry name" value="Acyltransferase"/>
    <property type="match status" value="1"/>
</dbReference>
<protein>
    <recommendedName>
        <fullName evidence="4">1-acyl-sn-glycerol-3-phosphate acyltransferase</fullName>
        <ecNumber evidence="4">2.3.1.51</ecNumber>
    </recommendedName>
</protein>